<comment type="caution">
    <text evidence="1">The sequence shown here is derived from an EMBL/GenBank/DDBJ whole genome shotgun (WGS) entry which is preliminary data.</text>
</comment>
<reference evidence="1 2" key="2">
    <citation type="submission" date="2015-05" db="EMBL/GenBank/DDBJ databases">
        <authorList>
            <person name="Morales-Cruz A."/>
            <person name="Amrine K.C."/>
            <person name="Cantu D."/>
        </authorList>
    </citation>
    <scope>NUCLEOTIDE SEQUENCE [LARGE SCALE GENOMIC DNA]</scope>
    <source>
        <strain evidence="1">DA912</strain>
    </source>
</reference>
<dbReference type="STRING" id="1214573.A0A0G2FQK8"/>
<dbReference type="Proteomes" id="UP000034680">
    <property type="component" value="Unassembled WGS sequence"/>
</dbReference>
<dbReference type="EMBL" id="LCUC01000116">
    <property type="protein sequence ID" value="KKY36482.1"/>
    <property type="molecule type" value="Genomic_DNA"/>
</dbReference>
<dbReference type="AlphaFoldDB" id="A0A0G2FQK8"/>
<reference evidence="1 2" key="1">
    <citation type="submission" date="2015-05" db="EMBL/GenBank/DDBJ databases">
        <title>Distinctive expansion of gene families associated with plant cell wall degradation and secondary metabolism in the genomes of grapevine trunk pathogens.</title>
        <authorList>
            <person name="Lawrence D.P."/>
            <person name="Travadon R."/>
            <person name="Rolshausen P.E."/>
            <person name="Baumgartner K."/>
        </authorList>
    </citation>
    <scope>NUCLEOTIDE SEQUENCE [LARGE SCALE GENOMIC DNA]</scope>
    <source>
        <strain evidence="1">DA912</strain>
    </source>
</reference>
<gene>
    <name evidence="1" type="ORF">UCDDA912_g03553</name>
</gene>
<evidence type="ECO:0000313" key="1">
    <source>
        <dbReference type="EMBL" id="KKY36482.1"/>
    </source>
</evidence>
<dbReference type="OrthoDB" id="5362630at2759"/>
<evidence type="ECO:0000313" key="2">
    <source>
        <dbReference type="Proteomes" id="UP000034680"/>
    </source>
</evidence>
<accession>A0A0G2FQK8</accession>
<protein>
    <submittedName>
        <fullName evidence="1">Uncharacterized protein</fullName>
    </submittedName>
</protein>
<sequence>MMQDFVDVPFKFSVRKVAKTGRGSGNDKTTRDWWDGTRVHREAVPDYALVDVHETMALYKDYIRKSVLGEDCQPVIQKVVEGFREKRTSCGTAIVGDVYKQAWDYFCTLPSANETWNLFYQPPAAKKTEKNEKPKPVSEKEFLLGFFELRFALTTEDAYHHGWYDKDIRGNGPKNEHIIRDIHESANIILAHWHYYNCSTDPLKFSCEKQKNARSKTPLRALTAEQLAVVEDIWLGIRQWKQTRRPLGM</sequence>
<proteinExistence type="predicted"/>
<keyword evidence="2" id="KW-1185">Reference proteome</keyword>
<name>A0A0G2FQK8_9PEZI</name>
<organism evidence="1 2">
    <name type="scientific">Diaporthe ampelina</name>
    <dbReference type="NCBI Taxonomy" id="1214573"/>
    <lineage>
        <taxon>Eukaryota</taxon>
        <taxon>Fungi</taxon>
        <taxon>Dikarya</taxon>
        <taxon>Ascomycota</taxon>
        <taxon>Pezizomycotina</taxon>
        <taxon>Sordariomycetes</taxon>
        <taxon>Sordariomycetidae</taxon>
        <taxon>Diaporthales</taxon>
        <taxon>Diaporthaceae</taxon>
        <taxon>Diaporthe</taxon>
    </lineage>
</organism>